<dbReference type="Pfam" id="PF13193">
    <property type="entry name" value="AMP-binding_C"/>
    <property type="match status" value="1"/>
</dbReference>
<sequence>MPDPRLGERVAAYVRLRPGSELTMEQVTELFGTAGVAKQKTPERLITLDEFPYTPTGKIKKFELRDRVRAMVSEEAERK</sequence>
<feature type="domain" description="AMP-binding enzyme C-terminal" evidence="1">
    <location>
        <begin position="2"/>
        <end position="58"/>
    </location>
</feature>
<evidence type="ECO:0000313" key="2">
    <source>
        <dbReference type="EMBL" id="PPJ39271.1"/>
    </source>
</evidence>
<proteinExistence type="predicted"/>
<dbReference type="AlphaFoldDB" id="A0A2S6AVL5"/>
<organism evidence="2 3">
    <name type="scientific">Nocardia nova</name>
    <dbReference type="NCBI Taxonomy" id="37330"/>
    <lineage>
        <taxon>Bacteria</taxon>
        <taxon>Bacillati</taxon>
        <taxon>Actinomycetota</taxon>
        <taxon>Actinomycetes</taxon>
        <taxon>Mycobacteriales</taxon>
        <taxon>Nocardiaceae</taxon>
        <taxon>Nocardia</taxon>
    </lineage>
</organism>
<dbReference type="EMBL" id="PSZC01000002">
    <property type="protein sequence ID" value="PPJ39271.1"/>
    <property type="molecule type" value="Genomic_DNA"/>
</dbReference>
<comment type="caution">
    <text evidence="2">The sequence shown here is derived from an EMBL/GenBank/DDBJ whole genome shotgun (WGS) entry which is preliminary data.</text>
</comment>
<dbReference type="OrthoDB" id="9803968at2"/>
<dbReference type="InterPro" id="IPR025110">
    <property type="entry name" value="AMP-bd_C"/>
</dbReference>
<name>A0A2S6AVL5_9NOCA</name>
<reference evidence="2 3" key="1">
    <citation type="submission" date="2018-02" db="EMBL/GenBank/DDBJ databases">
        <title>8 Nocardia nova and 1 Nocardia cyriacigeorgica strain used for evolution to TMP-SMX.</title>
        <authorList>
            <person name="Mehta H."/>
            <person name="Weng J."/>
            <person name="Shamoo Y."/>
        </authorList>
    </citation>
    <scope>NUCLEOTIDE SEQUENCE [LARGE SCALE GENOMIC DNA]</scope>
    <source>
        <strain evidence="2 3">MDA3139</strain>
    </source>
</reference>
<dbReference type="Proteomes" id="UP000239874">
    <property type="component" value="Unassembled WGS sequence"/>
</dbReference>
<dbReference type="InterPro" id="IPR045851">
    <property type="entry name" value="AMP-bd_C_sf"/>
</dbReference>
<evidence type="ECO:0000313" key="3">
    <source>
        <dbReference type="Proteomes" id="UP000239874"/>
    </source>
</evidence>
<dbReference type="SUPFAM" id="SSF56801">
    <property type="entry name" value="Acetyl-CoA synthetase-like"/>
    <property type="match status" value="1"/>
</dbReference>
<evidence type="ECO:0000259" key="1">
    <source>
        <dbReference type="Pfam" id="PF13193"/>
    </source>
</evidence>
<gene>
    <name evidence="2" type="ORF">C5E45_03590</name>
</gene>
<accession>A0A2S6AVL5</accession>
<protein>
    <recommendedName>
        <fullName evidence="1">AMP-binding enzyme C-terminal domain-containing protein</fullName>
    </recommendedName>
</protein>
<dbReference type="Gene3D" id="3.30.300.30">
    <property type="match status" value="1"/>
</dbReference>